<proteinExistence type="predicted"/>
<reference evidence="1 2" key="1">
    <citation type="journal article" date="2016" name="Mol. Biol. Evol.">
        <title>Comparative Genomics of Early-Diverging Mushroom-Forming Fungi Provides Insights into the Origins of Lignocellulose Decay Capabilities.</title>
        <authorList>
            <person name="Nagy L.G."/>
            <person name="Riley R."/>
            <person name="Tritt A."/>
            <person name="Adam C."/>
            <person name="Daum C."/>
            <person name="Floudas D."/>
            <person name="Sun H."/>
            <person name="Yadav J.S."/>
            <person name="Pangilinan J."/>
            <person name="Larsson K.H."/>
            <person name="Matsuura K."/>
            <person name="Barry K."/>
            <person name="Labutti K."/>
            <person name="Kuo R."/>
            <person name="Ohm R.A."/>
            <person name="Bhattacharya S.S."/>
            <person name="Shirouzu T."/>
            <person name="Yoshinaga Y."/>
            <person name="Martin F.M."/>
            <person name="Grigoriev I.V."/>
            <person name="Hibbett D.S."/>
        </authorList>
    </citation>
    <scope>NUCLEOTIDE SEQUENCE [LARGE SCALE GENOMIC DNA]</scope>
    <source>
        <strain evidence="1 2">HHB12029</strain>
    </source>
</reference>
<dbReference type="EMBL" id="KV426631">
    <property type="protein sequence ID" value="KZV79367.1"/>
    <property type="molecule type" value="Genomic_DNA"/>
</dbReference>
<accession>A0A165ASU8</accession>
<gene>
    <name evidence="1" type="ORF">EXIGLDRAFT_735235</name>
</gene>
<evidence type="ECO:0000313" key="2">
    <source>
        <dbReference type="Proteomes" id="UP000077266"/>
    </source>
</evidence>
<evidence type="ECO:0000313" key="1">
    <source>
        <dbReference type="EMBL" id="KZV79367.1"/>
    </source>
</evidence>
<dbReference type="InParanoid" id="A0A165ASU8"/>
<dbReference type="Proteomes" id="UP000077266">
    <property type="component" value="Unassembled WGS sequence"/>
</dbReference>
<dbReference type="AlphaFoldDB" id="A0A165ASU8"/>
<protein>
    <submittedName>
        <fullName evidence="1">Uncharacterized protein</fullName>
    </submittedName>
</protein>
<name>A0A165ASU8_EXIGL</name>
<keyword evidence="2" id="KW-1185">Reference proteome</keyword>
<organism evidence="1 2">
    <name type="scientific">Exidia glandulosa HHB12029</name>
    <dbReference type="NCBI Taxonomy" id="1314781"/>
    <lineage>
        <taxon>Eukaryota</taxon>
        <taxon>Fungi</taxon>
        <taxon>Dikarya</taxon>
        <taxon>Basidiomycota</taxon>
        <taxon>Agaricomycotina</taxon>
        <taxon>Agaricomycetes</taxon>
        <taxon>Auriculariales</taxon>
        <taxon>Exidiaceae</taxon>
        <taxon>Exidia</taxon>
    </lineage>
</organism>
<sequence length="87" mass="9868">MSNRPRSSFISGTLVHALSTTRICPSLHRLHSCRTMGQLLPSHYYFLSRYYIATSLTVSAVALPRFPSHLLSPPFSHHGVVVWTFRL</sequence>